<keyword evidence="3" id="KW-1185">Reference proteome</keyword>
<gene>
    <name evidence="2" type="ORF">SCA03_10840</name>
</gene>
<feature type="region of interest" description="Disordered" evidence="1">
    <location>
        <begin position="1"/>
        <end position="43"/>
    </location>
</feature>
<sequence>MGWQTRVYGESHEGRPAAVLEDGSEPPPARPDGDGGGAVPGPGDWRICDGRAGASRATRVRAACACGWRGADAYPITRDADGDPRATDLSGVYQDWADHIQQVEARTVPLPLELEGLMQALEEKLESLTVQAPTAALKAVTVLERVAQLVGRDAATIVRAQGIPAHRMATALGRTEKEARALLQRHSSTG</sequence>
<name>A0A4Y3QV87_STRCI</name>
<comment type="caution">
    <text evidence="2">The sequence shown here is derived from an EMBL/GenBank/DDBJ whole genome shotgun (WGS) entry which is preliminary data.</text>
</comment>
<dbReference type="RefSeq" id="WP_030885266.1">
    <property type="nucleotide sequence ID" value="NZ_BJMM01000003.1"/>
</dbReference>
<evidence type="ECO:0000313" key="3">
    <source>
        <dbReference type="Proteomes" id="UP000319210"/>
    </source>
</evidence>
<dbReference type="OrthoDB" id="4328597at2"/>
<proteinExistence type="predicted"/>
<protein>
    <submittedName>
        <fullName evidence="2">Uncharacterized protein</fullName>
    </submittedName>
</protein>
<accession>A0A4Y3QV87</accession>
<dbReference type="AlphaFoldDB" id="A0A4Y3QV87"/>
<dbReference type="Proteomes" id="UP000319210">
    <property type="component" value="Unassembled WGS sequence"/>
</dbReference>
<reference evidence="2 3" key="1">
    <citation type="submission" date="2019-06" db="EMBL/GenBank/DDBJ databases">
        <title>Whole genome shotgun sequence of Streptomyces cacaoi subsp. cacaoi NBRC 12748.</title>
        <authorList>
            <person name="Hosoyama A."/>
            <person name="Uohara A."/>
            <person name="Ohji S."/>
            <person name="Ichikawa N."/>
        </authorList>
    </citation>
    <scope>NUCLEOTIDE SEQUENCE [LARGE SCALE GENOMIC DNA]</scope>
    <source>
        <strain evidence="2 3">NBRC 12748</strain>
    </source>
</reference>
<dbReference type="EMBL" id="BJMM01000003">
    <property type="protein sequence ID" value="GEB48533.1"/>
    <property type="molecule type" value="Genomic_DNA"/>
</dbReference>
<evidence type="ECO:0000256" key="1">
    <source>
        <dbReference type="SAM" id="MobiDB-lite"/>
    </source>
</evidence>
<organism evidence="2 3">
    <name type="scientific">Streptomyces cacaoi</name>
    <dbReference type="NCBI Taxonomy" id="1898"/>
    <lineage>
        <taxon>Bacteria</taxon>
        <taxon>Bacillati</taxon>
        <taxon>Actinomycetota</taxon>
        <taxon>Actinomycetes</taxon>
        <taxon>Kitasatosporales</taxon>
        <taxon>Streptomycetaceae</taxon>
        <taxon>Streptomyces</taxon>
    </lineage>
</organism>
<evidence type="ECO:0000313" key="2">
    <source>
        <dbReference type="EMBL" id="GEB48533.1"/>
    </source>
</evidence>